<gene>
    <name evidence="3" type="ORF">ACFP3U_30690</name>
</gene>
<feature type="domain" description="Transketolase-like pyrimidine-binding" evidence="2">
    <location>
        <begin position="4"/>
        <end position="175"/>
    </location>
</feature>
<name>A0ABW0XE04_9ACTN</name>
<dbReference type="SMART" id="SM00861">
    <property type="entry name" value="Transket_pyr"/>
    <property type="match status" value="1"/>
</dbReference>
<dbReference type="SUPFAM" id="SSF52922">
    <property type="entry name" value="TK C-terminal domain-like"/>
    <property type="match status" value="1"/>
</dbReference>
<comment type="caution">
    <text evidence="3">The sequence shown here is derived from an EMBL/GenBank/DDBJ whole genome shotgun (WGS) entry which is preliminary data.</text>
</comment>
<dbReference type="RefSeq" id="WP_380228998.1">
    <property type="nucleotide sequence ID" value="NZ_JBHSOF010000054.1"/>
</dbReference>
<dbReference type="Gene3D" id="3.40.50.970">
    <property type="match status" value="1"/>
</dbReference>
<dbReference type="InterPro" id="IPR005475">
    <property type="entry name" value="Transketolase-like_Pyr-bd"/>
</dbReference>
<dbReference type="PANTHER" id="PTHR43257">
    <property type="entry name" value="PYRUVATE DEHYDROGENASE E1 COMPONENT BETA SUBUNIT"/>
    <property type="match status" value="1"/>
</dbReference>
<dbReference type="Gene3D" id="3.40.50.920">
    <property type="match status" value="1"/>
</dbReference>
<dbReference type="GO" id="GO:0016491">
    <property type="term" value="F:oxidoreductase activity"/>
    <property type="evidence" value="ECO:0007669"/>
    <property type="project" value="UniProtKB-KW"/>
</dbReference>
<keyword evidence="1 3" id="KW-0560">Oxidoreductase</keyword>
<dbReference type="EMBL" id="JBHSOF010000054">
    <property type="protein sequence ID" value="MFC5667324.1"/>
    <property type="molecule type" value="Genomic_DNA"/>
</dbReference>
<proteinExistence type="predicted"/>
<evidence type="ECO:0000313" key="3">
    <source>
        <dbReference type="EMBL" id="MFC5667324.1"/>
    </source>
</evidence>
<dbReference type="Proteomes" id="UP001595975">
    <property type="component" value="Unassembled WGS sequence"/>
</dbReference>
<reference evidence="4" key="1">
    <citation type="journal article" date="2019" name="Int. J. Syst. Evol. Microbiol.">
        <title>The Global Catalogue of Microorganisms (GCM) 10K type strain sequencing project: providing services to taxonomists for standard genome sequencing and annotation.</title>
        <authorList>
            <consortium name="The Broad Institute Genomics Platform"/>
            <consortium name="The Broad Institute Genome Sequencing Center for Infectious Disease"/>
            <person name="Wu L."/>
            <person name="Ma J."/>
        </authorList>
    </citation>
    <scope>NUCLEOTIDE SEQUENCE [LARGE SCALE GENOMIC DNA]</scope>
    <source>
        <strain evidence="4">CGMCC 4.1437</strain>
    </source>
</reference>
<evidence type="ECO:0000259" key="2">
    <source>
        <dbReference type="SMART" id="SM00861"/>
    </source>
</evidence>
<dbReference type="InterPro" id="IPR029061">
    <property type="entry name" value="THDP-binding"/>
</dbReference>
<evidence type="ECO:0000256" key="1">
    <source>
        <dbReference type="ARBA" id="ARBA00023002"/>
    </source>
</evidence>
<dbReference type="Pfam" id="PF02779">
    <property type="entry name" value="Transket_pyr"/>
    <property type="match status" value="1"/>
</dbReference>
<accession>A0ABW0XE04</accession>
<organism evidence="3 4">
    <name type="scientific">Kitasatospora misakiensis</name>
    <dbReference type="NCBI Taxonomy" id="67330"/>
    <lineage>
        <taxon>Bacteria</taxon>
        <taxon>Bacillati</taxon>
        <taxon>Actinomycetota</taxon>
        <taxon>Actinomycetes</taxon>
        <taxon>Kitasatosporales</taxon>
        <taxon>Streptomycetaceae</taxon>
        <taxon>Kitasatospora</taxon>
    </lineage>
</organism>
<dbReference type="EC" id="1.2.4.-" evidence="3"/>
<dbReference type="Pfam" id="PF02780">
    <property type="entry name" value="Transketolase_C"/>
    <property type="match status" value="1"/>
</dbReference>
<dbReference type="PANTHER" id="PTHR43257:SF3">
    <property type="entry name" value="ACETOIN:2,6-DICHLOROPHENOLINDOPHENOL OXIDOREDUCTASE SUBUNIT BETA"/>
    <property type="match status" value="1"/>
</dbReference>
<dbReference type="SUPFAM" id="SSF52518">
    <property type="entry name" value="Thiamin diphosphate-binding fold (THDP-binding)"/>
    <property type="match status" value="1"/>
</dbReference>
<keyword evidence="4" id="KW-1185">Reference proteome</keyword>
<evidence type="ECO:0000313" key="4">
    <source>
        <dbReference type="Proteomes" id="UP001595975"/>
    </source>
</evidence>
<dbReference type="InterPro" id="IPR033248">
    <property type="entry name" value="Transketolase_C"/>
</dbReference>
<sequence length="329" mass="34796">MRTITYQQAIGEALAQQMRFDRSVVLMGEDSTNAWGPTKGLHLEFPDRVLDMPITEAAFVGAAVGAAATGLRPVVDLLFVDFATVCFDQIANQAAKLRYMAGGKVSVPLVLRAMWGTGLRRGAQHSQALHPLFVHLPGIKVVAPSNAYDAKGLMAQALVDDDPVLFLEHKMLYFAPGGVPEEPYAIPFGSAKVVRPGTDCTVVAIGRMVSVALAAAEQLAAEGLQIEVIDPRTLSPLDTSTIYGSVERTGRLVVVDEAHPRCSLATDIAAQVAQDRFAALRGPVRMVTGPHAPVPFSPELEDAFAPGPDQVAAAVRATGLVKSAAGAPR</sequence>
<protein>
    <submittedName>
        <fullName evidence="3">Alpha-ketoacid dehydrogenase subunit beta</fullName>
        <ecNumber evidence="3">1.2.4.-</ecNumber>
    </submittedName>
</protein>
<dbReference type="InterPro" id="IPR009014">
    <property type="entry name" value="Transketo_C/PFOR_II"/>
</dbReference>